<dbReference type="InterPro" id="IPR052353">
    <property type="entry name" value="Benzoxazolinone_Detox_Enz"/>
</dbReference>
<dbReference type="GO" id="GO:0003824">
    <property type="term" value="F:catalytic activity"/>
    <property type="evidence" value="ECO:0007669"/>
    <property type="project" value="InterPro"/>
</dbReference>
<proteinExistence type="predicted"/>
<dbReference type="Gene3D" id="2.40.33.20">
    <property type="entry name" value="PK beta-barrel domain-like"/>
    <property type="match status" value="1"/>
</dbReference>
<evidence type="ECO:0000256" key="1">
    <source>
        <dbReference type="SAM" id="MobiDB-lite"/>
    </source>
</evidence>
<organism evidence="3 4">
    <name type="scientific">Streptomyces sparsogenes DSM 40356</name>
    <dbReference type="NCBI Taxonomy" id="1331668"/>
    <lineage>
        <taxon>Bacteria</taxon>
        <taxon>Bacillati</taxon>
        <taxon>Actinomycetota</taxon>
        <taxon>Actinomycetes</taxon>
        <taxon>Kitasatosporales</taxon>
        <taxon>Streptomycetaceae</taxon>
        <taxon>Streptomyces</taxon>
    </lineage>
</organism>
<gene>
    <name evidence="3" type="ORF">SPAR_10892</name>
</gene>
<protein>
    <recommendedName>
        <fullName evidence="2">MOSC domain-containing protein</fullName>
    </recommendedName>
</protein>
<keyword evidence="4" id="KW-1185">Reference proteome</keyword>
<reference evidence="3 4" key="1">
    <citation type="submission" date="2013-05" db="EMBL/GenBank/DDBJ databases">
        <title>Genome sequence of Streptomyces sparsogenes DSM 40356.</title>
        <authorList>
            <person name="Coyne S."/>
            <person name="Seebeck F.P."/>
        </authorList>
    </citation>
    <scope>NUCLEOTIDE SEQUENCE [LARGE SCALE GENOMIC DNA]</scope>
    <source>
        <strain evidence="3 4">DSM 40356</strain>
    </source>
</reference>
<comment type="caution">
    <text evidence="3">The sequence shown here is derived from an EMBL/GenBank/DDBJ whole genome shotgun (WGS) entry which is preliminary data.</text>
</comment>
<dbReference type="Pfam" id="PF03473">
    <property type="entry name" value="MOSC"/>
    <property type="match status" value="1"/>
</dbReference>
<dbReference type="STRING" id="67365.GCA_001704635_06873"/>
<dbReference type="InterPro" id="IPR005302">
    <property type="entry name" value="MoCF_Sase_C"/>
</dbReference>
<dbReference type="SUPFAM" id="SSF50800">
    <property type="entry name" value="PK beta-barrel domain-like"/>
    <property type="match status" value="1"/>
</dbReference>
<dbReference type="InterPro" id="IPR011037">
    <property type="entry name" value="Pyrv_Knase-like_insert_dom_sf"/>
</dbReference>
<dbReference type="GO" id="GO:0030170">
    <property type="term" value="F:pyridoxal phosphate binding"/>
    <property type="evidence" value="ECO:0007669"/>
    <property type="project" value="InterPro"/>
</dbReference>
<dbReference type="PANTHER" id="PTHR30212:SF2">
    <property type="entry name" value="PROTEIN YIIM"/>
    <property type="match status" value="1"/>
</dbReference>
<sequence>MTRISEAGSPHPPTVLTVNLGRLKRVDYTDAPSGGTGIDKRPADGPVRVVAPGPKGEGGSGLVGDTVSDTRHHGGNDQAVYAYAREDLDAWERELGRELPNGVFGENLTTRGLDVTGARIGERWRIGPDLLLEVASARIPCRTFAAWLGEERWVKRFTRAAVPGAYLRVLEPGEIRAGDRVEIVRRPDHEVTVGFSFRAATTERALLPRVLAAGEALHPELRESALSYSGTLSVALENRSGN</sequence>
<dbReference type="GeneID" id="96744373"/>
<dbReference type="Proteomes" id="UP000186168">
    <property type="component" value="Unassembled WGS sequence"/>
</dbReference>
<dbReference type="PROSITE" id="PS51340">
    <property type="entry name" value="MOSC"/>
    <property type="match status" value="1"/>
</dbReference>
<evidence type="ECO:0000313" key="3">
    <source>
        <dbReference type="EMBL" id="OMI39443.1"/>
    </source>
</evidence>
<feature type="region of interest" description="Disordered" evidence="1">
    <location>
        <begin position="27"/>
        <end position="62"/>
    </location>
</feature>
<evidence type="ECO:0000259" key="2">
    <source>
        <dbReference type="PROSITE" id="PS51340"/>
    </source>
</evidence>
<name>A0A1R1SMG3_9ACTN</name>
<dbReference type="EMBL" id="ASQP01000162">
    <property type="protein sequence ID" value="OMI39443.1"/>
    <property type="molecule type" value="Genomic_DNA"/>
</dbReference>
<accession>A0A1R1SMG3</accession>
<feature type="domain" description="MOSC" evidence="2">
    <location>
        <begin position="47"/>
        <end position="184"/>
    </location>
</feature>
<evidence type="ECO:0000313" key="4">
    <source>
        <dbReference type="Proteomes" id="UP000186168"/>
    </source>
</evidence>
<dbReference type="RefSeq" id="WP_065963116.1">
    <property type="nucleotide sequence ID" value="NZ_ASQP01000162.1"/>
</dbReference>
<dbReference type="GO" id="GO:0030151">
    <property type="term" value="F:molybdenum ion binding"/>
    <property type="evidence" value="ECO:0007669"/>
    <property type="project" value="InterPro"/>
</dbReference>
<dbReference type="AlphaFoldDB" id="A0A1R1SMG3"/>
<dbReference type="PANTHER" id="PTHR30212">
    <property type="entry name" value="PROTEIN YIIM"/>
    <property type="match status" value="1"/>
</dbReference>